<sequence length="1435" mass="158884">MSAFAKGKLKAARDALGKKNYQLARESASQVLDYEPENYNAHVFLALALFELGDLDESEQVYLKATTINADQILAWQGLSKYYERTKKWDRYGEVLDQMMRIFVTSNDCVKCAETVQKIVELKRENASRTQIADALSLYLPGSKVYDVLSALPAPDPTNPTATTTFAAQVALHNTLSILEEIVTLHEKEEEETINREVDKRRMRLGAAGPEQIRAEVAREVLAVSRLPHLYNEVLNHPDTSDSLRRETESKLLRHKQRYLHALPASQEFAVQKAKIASEIDELVDGAVLLGLPDELAWSIFIEGKDTDSIDGYDISTLRRFMEIFPSAPLTKLLRGYFSYMRITIFSEDEESDDDIPHEPEQSQEDALDSIIDAFPALESSILAYQVVGTVYIRECDYPSAIRVAESGKEVLQRAEAATGRNQPLKRKAFDVILATALVHLFPPKHHTRALGIIDGVLNGDPTDTQCLMGRGYILEYSRKWPEAEACFAKVANLLPNDLTDGLRAREECAWCKIHAGDYESGAVDMQAVLNDYEQLHDRDQDKARCWWRLGKCFWDIGGERREEAYRHFITSLKRSSSFAPAFTSLGIYYTEAASPPDPTRASKCFQKAFELDAREADAARKLAEGFADEREWDLVEVVAKRTIEGEGGLDAGISQAEKVAAGRYQPTNAWAWKAVGVVELNRRQYSAAIQAFQIALRAEPDDQLSWLRLGEAYSRAGRHAAAIKALARARELNPGDWMCAYLTAEVHRQMGQYEEAISAFRTILEDRPRELGVLMSLSHTHLEQGLDELSLGFTARAESSFISCIDTSLQVIDSSPGFRGIAWKSIADATFHLSAQASFFDRDQIQAILQNVAGLITSDNAERLSGIISLPVEITFSAMSRQKVLELAIAAYNYRISMSSNETTDSGSSWFDLGAALHYLATINPASANSDRHAKATQQAIVCIKQALRNEVDNDAYWNALGNINFTDHPKTAQHAYIKALDINSKDVTTWTNLGLLYLYHEDFALANEAFYKAQTLDPDYTVAWIGQGLVATANGHAAEAKALFEHAVGLSADVPEGDLEFATRTFSKLAHATSRSGRQTSPPFETLLPVFFVLGRYCKGRPEDVTALHLQSLVCEHIGHIDLGIQLISKALSILEDAYEESEDPIIERQFVIANCTGGRLRLTSGDYRGAIDAFDTAKSLLTDEQTGVENQVLRAQCLLGGGLANFKLGNFEDALILLEEAVEISVDDLSVRGHATVYLAQVLWSIGTDDAREDAKTRLLQCIEEDPDNITAINVLAGMGILTEDDGLVEAALSEILSLHYDKRFVSDPDRAVTHLLIQHQLGEGAFDKAISIAQSAVFAEPSRPEARREASTLALQHGLPDAALAVLVGAAAEDDQEHLRGSLSVQAIANALNPNGDFDTVRSLAQKAVMLSPWDEQNWQALGYARARFEG</sequence>
<dbReference type="PANTHER" id="PTHR15704">
    <property type="entry name" value="SUPERKILLER 3 PROTEIN-RELATED"/>
    <property type="match status" value="1"/>
</dbReference>
<dbReference type="HOGENOM" id="CLU_001688_1_0_1"/>
<dbReference type="Pfam" id="PF18833">
    <property type="entry name" value="TPR_22"/>
    <property type="match status" value="1"/>
</dbReference>
<gene>
    <name evidence="4" type="ORF">JAAARDRAFT_35420</name>
</gene>
<dbReference type="InterPro" id="IPR011990">
    <property type="entry name" value="TPR-like_helical_dom_sf"/>
</dbReference>
<proteinExistence type="predicted"/>
<organism evidence="4 5">
    <name type="scientific">Jaapia argillacea MUCL 33604</name>
    <dbReference type="NCBI Taxonomy" id="933084"/>
    <lineage>
        <taxon>Eukaryota</taxon>
        <taxon>Fungi</taxon>
        <taxon>Dikarya</taxon>
        <taxon>Basidiomycota</taxon>
        <taxon>Agaricomycotina</taxon>
        <taxon>Agaricomycetes</taxon>
        <taxon>Agaricomycetidae</taxon>
        <taxon>Jaapiales</taxon>
        <taxon>Jaapiaceae</taxon>
        <taxon>Jaapia</taxon>
    </lineage>
</organism>
<accession>A0A067Q565</accession>
<dbReference type="STRING" id="933084.A0A067Q565"/>
<dbReference type="GO" id="GO:0055087">
    <property type="term" value="C:Ski complex"/>
    <property type="evidence" value="ECO:0007669"/>
    <property type="project" value="InterPro"/>
</dbReference>
<feature type="repeat" description="TPR" evidence="3">
    <location>
        <begin position="989"/>
        <end position="1022"/>
    </location>
</feature>
<dbReference type="PANTHER" id="PTHR15704:SF7">
    <property type="entry name" value="SUPERKILLER COMPLEX PROTEIN 3"/>
    <property type="match status" value="1"/>
</dbReference>
<feature type="repeat" description="TPR" evidence="3">
    <location>
        <begin position="738"/>
        <end position="771"/>
    </location>
</feature>
<evidence type="ECO:0000313" key="5">
    <source>
        <dbReference type="Proteomes" id="UP000027265"/>
    </source>
</evidence>
<protein>
    <recommendedName>
        <fullName evidence="6">Superkiller protein 3</fullName>
    </recommendedName>
</protein>
<dbReference type="FunCoup" id="A0A067Q565">
    <property type="interactions" value="267"/>
</dbReference>
<evidence type="ECO:0000256" key="3">
    <source>
        <dbReference type="PROSITE-ProRule" id="PRU00339"/>
    </source>
</evidence>
<dbReference type="EMBL" id="KL197719">
    <property type="protein sequence ID" value="KDQ57736.1"/>
    <property type="molecule type" value="Genomic_DNA"/>
</dbReference>
<feature type="repeat" description="TPR" evidence="3">
    <location>
        <begin position="704"/>
        <end position="737"/>
    </location>
</feature>
<dbReference type="GO" id="GO:0006401">
    <property type="term" value="P:RNA catabolic process"/>
    <property type="evidence" value="ECO:0007669"/>
    <property type="project" value="InterPro"/>
</dbReference>
<dbReference type="Pfam" id="PF12895">
    <property type="entry name" value="ANAPC3"/>
    <property type="match status" value="1"/>
</dbReference>
<evidence type="ECO:0000313" key="4">
    <source>
        <dbReference type="EMBL" id="KDQ57736.1"/>
    </source>
</evidence>
<dbReference type="InterPro" id="IPR040962">
    <property type="entry name" value="TPR_22"/>
</dbReference>
<feature type="repeat" description="TPR" evidence="3">
    <location>
        <begin position="670"/>
        <end position="703"/>
    </location>
</feature>
<keyword evidence="5" id="KW-1185">Reference proteome</keyword>
<dbReference type="Proteomes" id="UP000027265">
    <property type="component" value="Unassembled WGS sequence"/>
</dbReference>
<keyword evidence="2 3" id="KW-0802">TPR repeat</keyword>
<reference evidence="5" key="1">
    <citation type="journal article" date="2014" name="Proc. Natl. Acad. Sci. U.S.A.">
        <title>Extensive sampling of basidiomycete genomes demonstrates inadequacy of the white-rot/brown-rot paradigm for wood decay fungi.</title>
        <authorList>
            <person name="Riley R."/>
            <person name="Salamov A.A."/>
            <person name="Brown D.W."/>
            <person name="Nagy L.G."/>
            <person name="Floudas D."/>
            <person name="Held B.W."/>
            <person name="Levasseur A."/>
            <person name="Lombard V."/>
            <person name="Morin E."/>
            <person name="Otillar R."/>
            <person name="Lindquist E.A."/>
            <person name="Sun H."/>
            <person name="LaButti K.M."/>
            <person name="Schmutz J."/>
            <person name="Jabbour D."/>
            <person name="Luo H."/>
            <person name="Baker S.E."/>
            <person name="Pisabarro A.G."/>
            <person name="Walton J.D."/>
            <person name="Blanchette R.A."/>
            <person name="Henrissat B."/>
            <person name="Martin F."/>
            <person name="Cullen D."/>
            <person name="Hibbett D.S."/>
            <person name="Grigoriev I.V."/>
        </authorList>
    </citation>
    <scope>NUCLEOTIDE SEQUENCE [LARGE SCALE GENOMIC DNA]</scope>
    <source>
        <strain evidence="5">MUCL 33604</strain>
    </source>
</reference>
<dbReference type="InterPro" id="IPR019734">
    <property type="entry name" value="TPR_rpt"/>
</dbReference>
<dbReference type="Gene3D" id="1.25.40.10">
    <property type="entry name" value="Tetratricopeptide repeat domain"/>
    <property type="match status" value="4"/>
</dbReference>
<dbReference type="PROSITE" id="PS50005">
    <property type="entry name" value="TPR"/>
    <property type="match status" value="4"/>
</dbReference>
<name>A0A067Q565_9AGAM</name>
<evidence type="ECO:0000256" key="2">
    <source>
        <dbReference type="ARBA" id="ARBA00022803"/>
    </source>
</evidence>
<dbReference type="Pfam" id="PF13432">
    <property type="entry name" value="TPR_16"/>
    <property type="match status" value="2"/>
</dbReference>
<dbReference type="OrthoDB" id="421075at2759"/>
<dbReference type="InterPro" id="IPR039226">
    <property type="entry name" value="Ski3/TTC37"/>
</dbReference>
<evidence type="ECO:0008006" key="6">
    <source>
        <dbReference type="Google" id="ProtNLM"/>
    </source>
</evidence>
<evidence type="ECO:0000256" key="1">
    <source>
        <dbReference type="ARBA" id="ARBA00022737"/>
    </source>
</evidence>
<dbReference type="SUPFAM" id="SSF48452">
    <property type="entry name" value="TPR-like"/>
    <property type="match status" value="3"/>
</dbReference>
<keyword evidence="1" id="KW-0677">Repeat</keyword>
<dbReference type="InParanoid" id="A0A067Q565"/>
<dbReference type="SMART" id="SM00028">
    <property type="entry name" value="TPR"/>
    <property type="match status" value="11"/>
</dbReference>